<evidence type="ECO:0008006" key="5">
    <source>
        <dbReference type="Google" id="ProtNLM"/>
    </source>
</evidence>
<feature type="region of interest" description="Disordered" evidence="1">
    <location>
        <begin position="1"/>
        <end position="28"/>
    </location>
</feature>
<dbReference type="InterPro" id="IPR032675">
    <property type="entry name" value="LRR_dom_sf"/>
</dbReference>
<dbReference type="InterPro" id="IPR001611">
    <property type="entry name" value="Leu-rich_rpt"/>
</dbReference>
<organism evidence="3 4">
    <name type="scientific">Novipirellula herctigrandis</name>
    <dbReference type="NCBI Taxonomy" id="2527986"/>
    <lineage>
        <taxon>Bacteria</taxon>
        <taxon>Pseudomonadati</taxon>
        <taxon>Planctomycetota</taxon>
        <taxon>Planctomycetia</taxon>
        <taxon>Pirellulales</taxon>
        <taxon>Pirellulaceae</taxon>
        <taxon>Novipirellula</taxon>
    </lineage>
</organism>
<evidence type="ECO:0000313" key="4">
    <source>
        <dbReference type="Proteomes" id="UP000315010"/>
    </source>
</evidence>
<keyword evidence="4" id="KW-1185">Reference proteome</keyword>
<protein>
    <recommendedName>
        <fullName evidence="5">Leucine Rich repeats (2 copies)</fullName>
    </recommendedName>
</protein>
<keyword evidence="2" id="KW-0472">Membrane</keyword>
<evidence type="ECO:0000313" key="3">
    <source>
        <dbReference type="EMBL" id="TWT82086.1"/>
    </source>
</evidence>
<dbReference type="Proteomes" id="UP000315010">
    <property type="component" value="Unassembled WGS sequence"/>
</dbReference>
<keyword evidence="2" id="KW-0812">Transmembrane</keyword>
<comment type="caution">
    <text evidence="3">The sequence shown here is derived from an EMBL/GenBank/DDBJ whole genome shotgun (WGS) entry which is preliminary data.</text>
</comment>
<dbReference type="AlphaFoldDB" id="A0A5C5Z4V2"/>
<dbReference type="EMBL" id="SJPJ01000001">
    <property type="protein sequence ID" value="TWT82086.1"/>
    <property type="molecule type" value="Genomic_DNA"/>
</dbReference>
<dbReference type="Pfam" id="PF13516">
    <property type="entry name" value="LRR_6"/>
    <property type="match status" value="1"/>
</dbReference>
<keyword evidence="2" id="KW-1133">Transmembrane helix</keyword>
<feature type="compositionally biased region" description="Polar residues" evidence="1">
    <location>
        <begin position="1"/>
        <end position="10"/>
    </location>
</feature>
<gene>
    <name evidence="3" type="ORF">CA13_35460</name>
</gene>
<feature type="compositionally biased region" description="Acidic residues" evidence="1">
    <location>
        <begin position="17"/>
        <end position="28"/>
    </location>
</feature>
<dbReference type="RefSeq" id="WP_146398362.1">
    <property type="nucleotide sequence ID" value="NZ_SJPJ01000001.1"/>
</dbReference>
<dbReference type="Gene3D" id="3.80.10.10">
    <property type="entry name" value="Ribonuclease Inhibitor"/>
    <property type="match status" value="1"/>
</dbReference>
<dbReference type="SUPFAM" id="SSF52047">
    <property type="entry name" value="RNI-like"/>
    <property type="match status" value="1"/>
</dbReference>
<proteinExistence type="predicted"/>
<sequence length="287" mass="32557">MEAQSPQSELPRNPIDLDSESQPETPDLETLDSAVKEYNSLPGQRRRRFVLVVLLAICFFGALAWTHNSLIETEIVEKVELLPSVKLKQQLLRVKREKSKQLHIDSFVVSDEMLQQIADHPDLETVILDQGRITNEGLAVLQSLPKLQHLRLRLSPIGDDGMVTLSGCKSLWFLNLPHSVCTTKGVAALKAIPELRQLRLGSSNLGNEVTREIAELKTLRGVHLIDIAISDEGLKTLTTLPYLESLYLDNSAVTESGWRWLYTQHPELHVHVNQLHHDYDPKYHKHR</sequence>
<evidence type="ECO:0000256" key="1">
    <source>
        <dbReference type="SAM" id="MobiDB-lite"/>
    </source>
</evidence>
<evidence type="ECO:0000256" key="2">
    <source>
        <dbReference type="SAM" id="Phobius"/>
    </source>
</evidence>
<name>A0A5C5Z4V2_9BACT</name>
<dbReference type="OrthoDB" id="232968at2"/>
<reference evidence="3 4" key="1">
    <citation type="submission" date="2019-02" db="EMBL/GenBank/DDBJ databases">
        <title>Deep-cultivation of Planctomycetes and their phenomic and genomic characterization uncovers novel biology.</title>
        <authorList>
            <person name="Wiegand S."/>
            <person name="Jogler M."/>
            <person name="Boedeker C."/>
            <person name="Pinto D."/>
            <person name="Vollmers J."/>
            <person name="Rivas-Marin E."/>
            <person name="Kohn T."/>
            <person name="Peeters S.H."/>
            <person name="Heuer A."/>
            <person name="Rast P."/>
            <person name="Oberbeckmann S."/>
            <person name="Bunk B."/>
            <person name="Jeske O."/>
            <person name="Meyerdierks A."/>
            <person name="Storesund J.E."/>
            <person name="Kallscheuer N."/>
            <person name="Luecker S."/>
            <person name="Lage O.M."/>
            <person name="Pohl T."/>
            <person name="Merkel B.J."/>
            <person name="Hornburger P."/>
            <person name="Mueller R.-W."/>
            <person name="Bruemmer F."/>
            <person name="Labrenz M."/>
            <person name="Spormann A.M."/>
            <person name="Op Den Camp H."/>
            <person name="Overmann J."/>
            <person name="Amann R."/>
            <person name="Jetten M.S.M."/>
            <person name="Mascher T."/>
            <person name="Medema M.H."/>
            <person name="Devos D.P."/>
            <person name="Kaster A.-K."/>
            <person name="Ovreas L."/>
            <person name="Rohde M."/>
            <person name="Galperin M.Y."/>
            <person name="Jogler C."/>
        </authorList>
    </citation>
    <scope>NUCLEOTIDE SEQUENCE [LARGE SCALE GENOMIC DNA]</scope>
    <source>
        <strain evidence="3 4">CA13</strain>
    </source>
</reference>
<feature type="transmembrane region" description="Helical" evidence="2">
    <location>
        <begin position="49"/>
        <end position="66"/>
    </location>
</feature>
<accession>A0A5C5Z4V2</accession>